<accession>A0A388JUY4</accession>
<feature type="compositionally biased region" description="Acidic residues" evidence="1">
    <location>
        <begin position="110"/>
        <end position="130"/>
    </location>
</feature>
<feature type="region of interest" description="Disordered" evidence="1">
    <location>
        <begin position="104"/>
        <end position="130"/>
    </location>
</feature>
<keyword evidence="3" id="KW-1185">Reference proteome</keyword>
<proteinExistence type="predicted"/>
<name>A0A388JUY4_CHABU</name>
<evidence type="ECO:0000313" key="3">
    <source>
        <dbReference type="Proteomes" id="UP000265515"/>
    </source>
</evidence>
<gene>
    <name evidence="2" type="ORF">CBR_g22422</name>
</gene>
<organism evidence="2 3">
    <name type="scientific">Chara braunii</name>
    <name type="common">Braun's stonewort</name>
    <dbReference type="NCBI Taxonomy" id="69332"/>
    <lineage>
        <taxon>Eukaryota</taxon>
        <taxon>Viridiplantae</taxon>
        <taxon>Streptophyta</taxon>
        <taxon>Charophyceae</taxon>
        <taxon>Charales</taxon>
        <taxon>Characeae</taxon>
        <taxon>Chara</taxon>
    </lineage>
</organism>
<evidence type="ECO:0000256" key="1">
    <source>
        <dbReference type="SAM" id="MobiDB-lite"/>
    </source>
</evidence>
<dbReference type="Gramene" id="GBG61624">
    <property type="protein sequence ID" value="GBG61624"/>
    <property type="gene ID" value="CBR_g22422"/>
</dbReference>
<dbReference type="AlphaFoldDB" id="A0A388JUY4"/>
<reference evidence="2 3" key="1">
    <citation type="journal article" date="2018" name="Cell">
        <title>The Chara Genome: Secondary Complexity and Implications for Plant Terrestrialization.</title>
        <authorList>
            <person name="Nishiyama T."/>
            <person name="Sakayama H."/>
            <person name="Vries J.D."/>
            <person name="Buschmann H."/>
            <person name="Saint-Marcoux D."/>
            <person name="Ullrich K.K."/>
            <person name="Haas F.B."/>
            <person name="Vanderstraeten L."/>
            <person name="Becker D."/>
            <person name="Lang D."/>
            <person name="Vosolsobe S."/>
            <person name="Rombauts S."/>
            <person name="Wilhelmsson P.K.I."/>
            <person name="Janitza P."/>
            <person name="Kern R."/>
            <person name="Heyl A."/>
            <person name="Rumpler F."/>
            <person name="Villalobos L.I.A.C."/>
            <person name="Clay J.M."/>
            <person name="Skokan R."/>
            <person name="Toyoda A."/>
            <person name="Suzuki Y."/>
            <person name="Kagoshima H."/>
            <person name="Schijlen E."/>
            <person name="Tajeshwar N."/>
            <person name="Catarino B."/>
            <person name="Hetherington A.J."/>
            <person name="Saltykova A."/>
            <person name="Bonnot C."/>
            <person name="Breuninger H."/>
            <person name="Symeonidi A."/>
            <person name="Radhakrishnan G.V."/>
            <person name="Van Nieuwerburgh F."/>
            <person name="Deforce D."/>
            <person name="Chang C."/>
            <person name="Karol K.G."/>
            <person name="Hedrich R."/>
            <person name="Ulvskov P."/>
            <person name="Glockner G."/>
            <person name="Delwiche C.F."/>
            <person name="Petrasek J."/>
            <person name="Van de Peer Y."/>
            <person name="Friml J."/>
            <person name="Beilby M."/>
            <person name="Dolan L."/>
            <person name="Kohara Y."/>
            <person name="Sugano S."/>
            <person name="Fujiyama A."/>
            <person name="Delaux P.-M."/>
            <person name="Quint M."/>
            <person name="TheiBen G."/>
            <person name="Hagemann M."/>
            <person name="Harholt J."/>
            <person name="Dunand C."/>
            <person name="Zachgo S."/>
            <person name="Langdale J."/>
            <person name="Maumus F."/>
            <person name="Straeten D.V.D."/>
            <person name="Gould S.B."/>
            <person name="Rensing S.A."/>
        </authorList>
    </citation>
    <scope>NUCLEOTIDE SEQUENCE [LARGE SCALE GENOMIC DNA]</scope>
    <source>
        <strain evidence="2 3">S276</strain>
    </source>
</reference>
<evidence type="ECO:0000313" key="2">
    <source>
        <dbReference type="EMBL" id="GBG61624.1"/>
    </source>
</evidence>
<dbReference type="Proteomes" id="UP000265515">
    <property type="component" value="Unassembled WGS sequence"/>
</dbReference>
<sequence>MDSKKTGKVFRNELMPNDERVFSIAKKKKIVVGGVERRPQEIRAAKKALKRLNRVSVLGNEDGTGTKVVKETPTPGKYAHTRAKGIVVKGTVLGDFIRKVAEEVQHMEAEVEEEEEQEEREKEEEEEEEE</sequence>
<comment type="caution">
    <text evidence="2">The sequence shown here is derived from an EMBL/GenBank/DDBJ whole genome shotgun (WGS) entry which is preliminary data.</text>
</comment>
<protein>
    <submittedName>
        <fullName evidence="2">Uncharacterized protein</fullName>
    </submittedName>
</protein>
<dbReference type="EMBL" id="BFEA01000021">
    <property type="protein sequence ID" value="GBG61624.1"/>
    <property type="molecule type" value="Genomic_DNA"/>
</dbReference>